<dbReference type="PANTHER" id="PTHR43585">
    <property type="entry name" value="FUMIPYRROLE BIOSYNTHESIS PROTEIN C"/>
    <property type="match status" value="1"/>
</dbReference>
<dbReference type="Proteomes" id="UP000887540">
    <property type="component" value="Unplaced"/>
</dbReference>
<evidence type="ECO:0000256" key="2">
    <source>
        <dbReference type="ARBA" id="ARBA00022741"/>
    </source>
</evidence>
<dbReference type="GO" id="GO:0016874">
    <property type="term" value="F:ligase activity"/>
    <property type="evidence" value="ECO:0007669"/>
    <property type="project" value="UniProtKB-KW"/>
</dbReference>
<dbReference type="GO" id="GO:0046872">
    <property type="term" value="F:metal ion binding"/>
    <property type="evidence" value="ECO:0007669"/>
    <property type="project" value="InterPro"/>
</dbReference>
<dbReference type="PROSITE" id="PS50975">
    <property type="entry name" value="ATP_GRASP"/>
    <property type="match status" value="1"/>
</dbReference>
<keyword evidence="1" id="KW-0436">Ligase</keyword>
<dbReference type="WBParaSite" id="ACRNAN_Path_1047.g4018.t1">
    <property type="protein sequence ID" value="ACRNAN_Path_1047.g4018.t1"/>
    <property type="gene ID" value="ACRNAN_Path_1047.g4018"/>
</dbReference>
<accession>A0A914BUY2</accession>
<evidence type="ECO:0000256" key="3">
    <source>
        <dbReference type="ARBA" id="ARBA00022840"/>
    </source>
</evidence>
<reference evidence="7" key="1">
    <citation type="submission" date="2022-11" db="UniProtKB">
        <authorList>
            <consortium name="WormBaseParasite"/>
        </authorList>
    </citation>
    <scope>IDENTIFICATION</scope>
</reference>
<keyword evidence="2 4" id="KW-0547">Nucleotide-binding</keyword>
<name>A0A914BUY2_9BILA</name>
<dbReference type="GO" id="GO:0005524">
    <property type="term" value="F:ATP binding"/>
    <property type="evidence" value="ECO:0007669"/>
    <property type="project" value="UniProtKB-UniRule"/>
</dbReference>
<dbReference type="AlphaFoldDB" id="A0A914BUY2"/>
<dbReference type="SUPFAM" id="SSF56059">
    <property type="entry name" value="Glutathione synthetase ATP-binding domain-like"/>
    <property type="match status" value="1"/>
</dbReference>
<sequence length="478" mass="55541">MAPSLNISNFSDVLAPESIYPLNESEKLLLENIGESKRKVVVFIKFRCPILTNLENFHKPDDAALIGFFAEQTRANMPKNVDKHFDAIFWFQADYSLCGNDINSQKLIPVPELDAFLAQAIYYVPKQKWDLIHDQEWLSTTVCWLRKKYDLPGITFESLEHLTNKAIEKMIAEDKDIPTAKFSLVDFSCVNDVENEVDKIMMRIEKFPMFRKPINGAGSYDCVKVRNKSELKDWVTRMINKKNNNDIYLVEEFVFGIEFSAAVCLLSDGAWAPLYISYNGEKTVVDMLHAGEPLPFHGDRFEDCLDMFPNMDKFVDKVIQAYKPPHPHLLTVQGFQLEKNTDKYYLTELTYRILGARDTLLSYAYSGVSQETALLSCHLDPNYRAEPDPNKPKIFERHLWYPYNEGLLKSHREVDPDAPISSELKFNWLVEVGTKLCKPTWFEHFVVHICLRNPDKKKLLEDIEWMEKNWKPDIIKNE</sequence>
<dbReference type="InterPro" id="IPR052032">
    <property type="entry name" value="ATP-dep_AA_Ligase"/>
</dbReference>
<evidence type="ECO:0000313" key="7">
    <source>
        <dbReference type="WBParaSite" id="ACRNAN_Path_1047.g4018.t1"/>
    </source>
</evidence>
<evidence type="ECO:0000256" key="4">
    <source>
        <dbReference type="PROSITE-ProRule" id="PRU00409"/>
    </source>
</evidence>
<keyword evidence="3 4" id="KW-0067">ATP-binding</keyword>
<dbReference type="PANTHER" id="PTHR43585:SF2">
    <property type="entry name" value="ATP-GRASP ENZYME FSQD"/>
    <property type="match status" value="1"/>
</dbReference>
<dbReference type="Gene3D" id="3.30.470.20">
    <property type="entry name" value="ATP-grasp fold, B domain"/>
    <property type="match status" value="2"/>
</dbReference>
<dbReference type="InterPro" id="IPR011761">
    <property type="entry name" value="ATP-grasp"/>
</dbReference>
<evidence type="ECO:0000256" key="1">
    <source>
        <dbReference type="ARBA" id="ARBA00022598"/>
    </source>
</evidence>
<feature type="domain" description="ATP-grasp" evidence="5">
    <location>
        <begin position="169"/>
        <end position="379"/>
    </location>
</feature>
<organism evidence="6 7">
    <name type="scientific">Acrobeloides nanus</name>
    <dbReference type="NCBI Taxonomy" id="290746"/>
    <lineage>
        <taxon>Eukaryota</taxon>
        <taxon>Metazoa</taxon>
        <taxon>Ecdysozoa</taxon>
        <taxon>Nematoda</taxon>
        <taxon>Chromadorea</taxon>
        <taxon>Rhabditida</taxon>
        <taxon>Tylenchina</taxon>
        <taxon>Cephalobomorpha</taxon>
        <taxon>Cephaloboidea</taxon>
        <taxon>Cephalobidae</taxon>
        <taxon>Acrobeloides</taxon>
    </lineage>
</organism>
<keyword evidence="6" id="KW-1185">Reference proteome</keyword>
<evidence type="ECO:0000313" key="6">
    <source>
        <dbReference type="Proteomes" id="UP000887540"/>
    </source>
</evidence>
<protein>
    <submittedName>
        <fullName evidence="7">ATP-grasp domain-containing protein</fullName>
    </submittedName>
</protein>
<proteinExistence type="predicted"/>
<evidence type="ECO:0000259" key="5">
    <source>
        <dbReference type="PROSITE" id="PS50975"/>
    </source>
</evidence>